<keyword evidence="13" id="KW-1185">Reference proteome</keyword>
<organism evidence="12 13">
    <name type="scientific">Otariodibacter oris</name>
    <dbReference type="NCBI Taxonomy" id="1032623"/>
    <lineage>
        <taxon>Bacteria</taxon>
        <taxon>Pseudomonadati</taxon>
        <taxon>Pseudomonadota</taxon>
        <taxon>Gammaproteobacteria</taxon>
        <taxon>Pasteurellales</taxon>
        <taxon>Pasteurellaceae</taxon>
        <taxon>Otariodibacter</taxon>
    </lineage>
</organism>
<evidence type="ECO:0000256" key="6">
    <source>
        <dbReference type="ARBA" id="ARBA00022741"/>
    </source>
</evidence>
<dbReference type="HAMAP" id="MF_00228">
    <property type="entry name" value="Thz_kinase"/>
    <property type="match status" value="1"/>
</dbReference>
<dbReference type="NCBIfam" id="NF006830">
    <property type="entry name" value="PRK09355.1"/>
    <property type="match status" value="1"/>
</dbReference>
<evidence type="ECO:0000256" key="2">
    <source>
        <dbReference type="ARBA" id="ARBA00001946"/>
    </source>
</evidence>
<keyword evidence="10 11" id="KW-0784">Thiamine biosynthesis</keyword>
<dbReference type="AlphaFoldDB" id="A0A420XIQ6"/>
<dbReference type="GO" id="GO:0005524">
    <property type="term" value="F:ATP binding"/>
    <property type="evidence" value="ECO:0007669"/>
    <property type="project" value="UniProtKB-UniRule"/>
</dbReference>
<keyword evidence="4 11" id="KW-0808">Transferase</keyword>
<feature type="binding site" evidence="11">
    <location>
        <position position="41"/>
    </location>
    <ligand>
        <name>substrate</name>
    </ligand>
</feature>
<dbReference type="CDD" id="cd01170">
    <property type="entry name" value="THZ_kinase"/>
    <property type="match status" value="1"/>
</dbReference>
<comment type="catalytic activity">
    <reaction evidence="1 11">
        <text>5-(2-hydroxyethyl)-4-methylthiazole + ATP = 4-methyl-5-(2-phosphooxyethyl)-thiazole + ADP + H(+)</text>
        <dbReference type="Rhea" id="RHEA:24212"/>
        <dbReference type="ChEBI" id="CHEBI:15378"/>
        <dbReference type="ChEBI" id="CHEBI:17957"/>
        <dbReference type="ChEBI" id="CHEBI:30616"/>
        <dbReference type="ChEBI" id="CHEBI:58296"/>
        <dbReference type="ChEBI" id="CHEBI:456216"/>
        <dbReference type="EC" id="2.7.1.50"/>
    </reaction>
</comment>
<dbReference type="InterPro" id="IPR000417">
    <property type="entry name" value="Hyethyz_kinase"/>
</dbReference>
<name>A0A420XIQ6_9PAST</name>
<dbReference type="Proteomes" id="UP000280099">
    <property type="component" value="Unassembled WGS sequence"/>
</dbReference>
<evidence type="ECO:0000313" key="13">
    <source>
        <dbReference type="Proteomes" id="UP000280099"/>
    </source>
</evidence>
<evidence type="ECO:0000256" key="5">
    <source>
        <dbReference type="ARBA" id="ARBA00022723"/>
    </source>
</evidence>
<keyword evidence="8 11" id="KW-0067">ATP-binding</keyword>
<evidence type="ECO:0000256" key="10">
    <source>
        <dbReference type="ARBA" id="ARBA00022977"/>
    </source>
</evidence>
<evidence type="ECO:0000313" key="12">
    <source>
        <dbReference type="EMBL" id="RKR77192.1"/>
    </source>
</evidence>
<dbReference type="GO" id="GO:0009229">
    <property type="term" value="P:thiamine diphosphate biosynthetic process"/>
    <property type="evidence" value="ECO:0007669"/>
    <property type="project" value="UniProtKB-UniRule"/>
</dbReference>
<keyword evidence="7 11" id="KW-0418">Kinase</keyword>
<comment type="function">
    <text evidence="11">Catalyzes the phosphorylation of the hydroxyl group of 4-methyl-5-beta-hydroxyethylthiazole (THZ).</text>
</comment>
<dbReference type="PRINTS" id="PR01099">
    <property type="entry name" value="HYETHTZKNASE"/>
</dbReference>
<keyword evidence="9 11" id="KW-0460">Magnesium</keyword>
<dbReference type="InterPro" id="IPR029056">
    <property type="entry name" value="Ribokinase-like"/>
</dbReference>
<accession>A0A420XIQ6</accession>
<keyword evidence="6 11" id="KW-0547">Nucleotide-binding</keyword>
<evidence type="ECO:0000256" key="9">
    <source>
        <dbReference type="ARBA" id="ARBA00022842"/>
    </source>
</evidence>
<reference evidence="12 13" key="1">
    <citation type="submission" date="2018-10" db="EMBL/GenBank/DDBJ databases">
        <title>Genomic Encyclopedia of Type Strains, Phase IV (KMG-IV): sequencing the most valuable type-strain genomes for metagenomic binning, comparative biology and taxonomic classification.</title>
        <authorList>
            <person name="Goeker M."/>
        </authorList>
    </citation>
    <scope>NUCLEOTIDE SEQUENCE [LARGE SCALE GENOMIC DNA]</scope>
    <source>
        <strain evidence="12 13">DSM 23800</strain>
    </source>
</reference>
<comment type="cofactor">
    <cofactor evidence="2 11">
        <name>Mg(2+)</name>
        <dbReference type="ChEBI" id="CHEBI:18420"/>
    </cofactor>
</comment>
<dbReference type="UniPathway" id="UPA00060">
    <property type="reaction ID" value="UER00139"/>
</dbReference>
<proteinExistence type="inferred from homology"/>
<evidence type="ECO:0000256" key="1">
    <source>
        <dbReference type="ARBA" id="ARBA00001771"/>
    </source>
</evidence>
<feature type="binding site" evidence="11">
    <location>
        <position position="190"/>
    </location>
    <ligand>
        <name>substrate</name>
    </ligand>
</feature>
<dbReference type="NCBIfam" id="TIGR00694">
    <property type="entry name" value="thiM"/>
    <property type="match status" value="1"/>
</dbReference>
<protein>
    <recommendedName>
        <fullName evidence="11">Hydroxyethylthiazole kinase</fullName>
        <ecNumber evidence="11">2.7.1.50</ecNumber>
    </recommendedName>
    <alternativeName>
        <fullName evidence="11">4-methyl-5-beta-hydroxyethylthiazole kinase</fullName>
        <shortName evidence="11">TH kinase</shortName>
        <shortName evidence="11">Thz kinase</shortName>
    </alternativeName>
</protein>
<comment type="pathway">
    <text evidence="3 11">Cofactor biosynthesis; thiamine diphosphate biosynthesis; 4-methyl-5-(2-phosphoethyl)-thiazole from 5-(2-hydroxyethyl)-4-methylthiazole: step 1/1.</text>
</comment>
<dbReference type="Pfam" id="PF02110">
    <property type="entry name" value="HK"/>
    <property type="match status" value="1"/>
</dbReference>
<dbReference type="Gene3D" id="3.40.1190.20">
    <property type="match status" value="1"/>
</dbReference>
<comment type="caution">
    <text evidence="12">The sequence shown here is derived from an EMBL/GenBank/DDBJ whole genome shotgun (WGS) entry which is preliminary data.</text>
</comment>
<feature type="binding site" evidence="11">
    <location>
        <position position="117"/>
    </location>
    <ligand>
        <name>ATP</name>
        <dbReference type="ChEBI" id="CHEBI:30616"/>
    </ligand>
</feature>
<feature type="binding site" evidence="11">
    <location>
        <position position="163"/>
    </location>
    <ligand>
        <name>ATP</name>
        <dbReference type="ChEBI" id="CHEBI:30616"/>
    </ligand>
</feature>
<dbReference type="EC" id="2.7.1.50" evidence="11"/>
<dbReference type="GO" id="GO:0009228">
    <property type="term" value="P:thiamine biosynthetic process"/>
    <property type="evidence" value="ECO:0007669"/>
    <property type="project" value="UniProtKB-KW"/>
</dbReference>
<gene>
    <name evidence="11" type="primary">thiM</name>
    <name evidence="12" type="ORF">DES31_0517</name>
</gene>
<comment type="similarity">
    <text evidence="11">Belongs to the Thz kinase family.</text>
</comment>
<evidence type="ECO:0000256" key="3">
    <source>
        <dbReference type="ARBA" id="ARBA00004868"/>
    </source>
</evidence>
<dbReference type="PIRSF" id="PIRSF000513">
    <property type="entry name" value="Thz_kinase"/>
    <property type="match status" value="1"/>
</dbReference>
<dbReference type="OrthoDB" id="8909021at2"/>
<dbReference type="GO" id="GO:0000287">
    <property type="term" value="F:magnesium ion binding"/>
    <property type="evidence" value="ECO:0007669"/>
    <property type="project" value="UniProtKB-UniRule"/>
</dbReference>
<evidence type="ECO:0000256" key="8">
    <source>
        <dbReference type="ARBA" id="ARBA00022840"/>
    </source>
</evidence>
<dbReference type="RefSeq" id="WP_121121685.1">
    <property type="nucleotide sequence ID" value="NZ_CP016604.1"/>
</dbReference>
<keyword evidence="5 11" id="KW-0479">Metal-binding</keyword>
<sequence>MKSIYLEKIRLQNPLIHNITNIVAANYCANGLLAIGASPIMSANVEEMEEVPALSQALVINIGTLIGKEAEAMLLAGKTANKIGIPVVLDPVGVGATSYRKQIISQLLAEVQFALIRGNAGELATIAGEDWQAKGVDAGDGNADMNSIAKKVANQYQSVVAISGEVDVVSDGVKTVNIHNGTPMFPKITASGCLLSSVCGAFLAVAEKQHYFDAVVEACTAYAVAGEILAEKLSPTDNGQFYVGLLDQLASLSVEKIEQYGRVNNV</sequence>
<dbReference type="SUPFAM" id="SSF53613">
    <property type="entry name" value="Ribokinase-like"/>
    <property type="match status" value="1"/>
</dbReference>
<dbReference type="EMBL" id="RBJC01000004">
    <property type="protein sequence ID" value="RKR77192.1"/>
    <property type="molecule type" value="Genomic_DNA"/>
</dbReference>
<evidence type="ECO:0000256" key="7">
    <source>
        <dbReference type="ARBA" id="ARBA00022777"/>
    </source>
</evidence>
<dbReference type="GO" id="GO:0004417">
    <property type="term" value="F:hydroxyethylthiazole kinase activity"/>
    <property type="evidence" value="ECO:0007669"/>
    <property type="project" value="UniProtKB-UniRule"/>
</dbReference>
<evidence type="ECO:0000256" key="4">
    <source>
        <dbReference type="ARBA" id="ARBA00022679"/>
    </source>
</evidence>
<evidence type="ECO:0000256" key="11">
    <source>
        <dbReference type="HAMAP-Rule" id="MF_00228"/>
    </source>
</evidence>